<feature type="chain" id="PRO_5007458205" evidence="1">
    <location>
        <begin position="19"/>
        <end position="117"/>
    </location>
</feature>
<feature type="signal peptide" evidence="1">
    <location>
        <begin position="1"/>
        <end position="18"/>
    </location>
</feature>
<name>A0A133NZQ2_FUSNU</name>
<comment type="caution">
    <text evidence="2">The sequence shown here is derived from an EMBL/GenBank/DDBJ whole genome shotgun (WGS) entry which is preliminary data.</text>
</comment>
<keyword evidence="1" id="KW-0732">Signal</keyword>
<evidence type="ECO:0000313" key="3">
    <source>
        <dbReference type="Proteomes" id="UP000070401"/>
    </source>
</evidence>
<dbReference type="EMBL" id="LRPY01000103">
    <property type="protein sequence ID" value="KXA21760.1"/>
    <property type="molecule type" value="Genomic_DNA"/>
</dbReference>
<proteinExistence type="predicted"/>
<organism evidence="2 3">
    <name type="scientific">Fusobacterium nucleatum</name>
    <dbReference type="NCBI Taxonomy" id="851"/>
    <lineage>
        <taxon>Bacteria</taxon>
        <taxon>Fusobacteriati</taxon>
        <taxon>Fusobacteriota</taxon>
        <taxon>Fusobacteriia</taxon>
        <taxon>Fusobacteriales</taxon>
        <taxon>Fusobacteriaceae</taxon>
        <taxon>Fusobacterium</taxon>
    </lineage>
</organism>
<sequence length="117" mass="13638">MKKVILMLMLVIGMIANADWEVVISGNDRETDTNNSYPSITVLYDSNDGKYDIYRFTWDHGYWIDKGTVFTKEGLNQEVKYKYLKIFTYKGKKCINLTKEQVIEILNAIQFKESAGY</sequence>
<evidence type="ECO:0000313" key="2">
    <source>
        <dbReference type="EMBL" id="KXA21760.1"/>
    </source>
</evidence>
<accession>A0A133NZQ2</accession>
<dbReference type="AlphaFoldDB" id="A0A133NZQ2"/>
<protein>
    <submittedName>
        <fullName evidence="2">Uncharacterized protein</fullName>
    </submittedName>
</protein>
<dbReference type="PATRIC" id="fig|851.8.peg.1061"/>
<gene>
    <name evidence="2" type="ORF">HMPREF3221_01059</name>
</gene>
<reference evidence="3" key="1">
    <citation type="submission" date="2016-01" db="EMBL/GenBank/DDBJ databases">
        <authorList>
            <person name="Mitreva M."/>
            <person name="Pepin K.H."/>
            <person name="Mihindukulasuriya K.A."/>
            <person name="Fulton R."/>
            <person name="Fronick C."/>
            <person name="O'Laughlin M."/>
            <person name="Miner T."/>
            <person name="Herter B."/>
            <person name="Rosa B.A."/>
            <person name="Cordes M."/>
            <person name="Tomlinson C."/>
            <person name="Wollam A."/>
            <person name="Palsikar V.B."/>
            <person name="Mardis E.R."/>
            <person name="Wilson R.K."/>
        </authorList>
    </citation>
    <scope>NUCLEOTIDE SEQUENCE [LARGE SCALE GENOMIC DNA]</scope>
    <source>
        <strain evidence="3">MJR7757B</strain>
    </source>
</reference>
<evidence type="ECO:0000256" key="1">
    <source>
        <dbReference type="SAM" id="SignalP"/>
    </source>
</evidence>
<keyword evidence="3" id="KW-1185">Reference proteome</keyword>
<dbReference type="Proteomes" id="UP000070401">
    <property type="component" value="Unassembled WGS sequence"/>
</dbReference>